<dbReference type="EMBL" id="VOIH02000006">
    <property type="protein sequence ID" value="KAF3444966.1"/>
    <property type="molecule type" value="Genomic_DNA"/>
</dbReference>
<comment type="caution">
    <text evidence="1">The sequence shown here is derived from an EMBL/GenBank/DDBJ whole genome shotgun (WGS) entry which is preliminary data.</text>
</comment>
<dbReference type="PANTHER" id="PTHR33116:SF86">
    <property type="entry name" value="REVERSE TRANSCRIPTASE DOMAIN-CONTAINING PROTEIN"/>
    <property type="match status" value="1"/>
</dbReference>
<protein>
    <recommendedName>
        <fullName evidence="3">Reverse transcriptase zinc-binding domain-containing protein</fullName>
    </recommendedName>
</protein>
<reference evidence="1" key="1">
    <citation type="submission" date="2020-03" db="EMBL/GenBank/DDBJ databases">
        <title>A high-quality chromosome-level genome assembly of a woody plant with both climbing and erect habits, Rhamnella rubrinervis.</title>
        <authorList>
            <person name="Lu Z."/>
            <person name="Yang Y."/>
            <person name="Zhu X."/>
            <person name="Sun Y."/>
        </authorList>
    </citation>
    <scope>NUCLEOTIDE SEQUENCE</scope>
    <source>
        <strain evidence="1">BYM</strain>
        <tissue evidence="1">Leaf</tissue>
    </source>
</reference>
<evidence type="ECO:0000313" key="1">
    <source>
        <dbReference type="EMBL" id="KAF3444966.1"/>
    </source>
</evidence>
<organism evidence="1 2">
    <name type="scientific">Rhamnella rubrinervis</name>
    <dbReference type="NCBI Taxonomy" id="2594499"/>
    <lineage>
        <taxon>Eukaryota</taxon>
        <taxon>Viridiplantae</taxon>
        <taxon>Streptophyta</taxon>
        <taxon>Embryophyta</taxon>
        <taxon>Tracheophyta</taxon>
        <taxon>Spermatophyta</taxon>
        <taxon>Magnoliopsida</taxon>
        <taxon>eudicotyledons</taxon>
        <taxon>Gunneridae</taxon>
        <taxon>Pentapetalae</taxon>
        <taxon>rosids</taxon>
        <taxon>fabids</taxon>
        <taxon>Rosales</taxon>
        <taxon>Rhamnaceae</taxon>
        <taxon>rhamnoid group</taxon>
        <taxon>Rhamneae</taxon>
        <taxon>Rhamnella</taxon>
    </lineage>
</organism>
<evidence type="ECO:0008006" key="3">
    <source>
        <dbReference type="Google" id="ProtNLM"/>
    </source>
</evidence>
<name>A0A8K0MGF8_9ROSA</name>
<dbReference type="OrthoDB" id="1166703at2759"/>
<accession>A0A8K0MGF8</accession>
<dbReference type="Proteomes" id="UP000796880">
    <property type="component" value="Unassembled WGS sequence"/>
</dbReference>
<dbReference type="PANTHER" id="PTHR33116">
    <property type="entry name" value="REVERSE TRANSCRIPTASE ZINC-BINDING DOMAIN-CONTAINING PROTEIN-RELATED-RELATED"/>
    <property type="match status" value="1"/>
</dbReference>
<proteinExistence type="predicted"/>
<dbReference type="AlphaFoldDB" id="A0A8K0MGF8"/>
<evidence type="ECO:0000313" key="2">
    <source>
        <dbReference type="Proteomes" id="UP000796880"/>
    </source>
</evidence>
<gene>
    <name evidence="1" type="ORF">FNV43_RR14659</name>
</gene>
<keyword evidence="2" id="KW-1185">Reference proteome</keyword>
<sequence>MVNLTKSEVVLTQLPLNIRKHLASLLGIGITSNPGKYLGLPTCYGGFKKALLTKIRESIQGRLSGWQSKLLSPAGKEVLIKSVAQAIPIIYVDFDFPKRYVPLEGAPLCHSRKNVSSKGKSLMIVCPICLRMETIEHLFLDCPWTQVFLPDNYTFTSSSAGPGPPLGVYKINCDGAFNSSNHCGASGVLIRDHVGIPLVARDFCFRAADYVRRLGFNRYHFAQAAGPKLKAGEIRIDGDFSATTGDSCLDDGYMKINDLVDGYYDAGGANKFHFCIFCHDNVELGVLEYNAKHEAVGELNIQHRYSKKLVQAETLLQICSEKRGVTIGIRTFGGVVEA</sequence>